<keyword evidence="3" id="KW-1185">Reference proteome</keyword>
<gene>
    <name evidence="2" type="ORF">G210_0993</name>
</gene>
<name>M3HLX1_CANMX</name>
<dbReference type="OrthoDB" id="4026683at2759"/>
<evidence type="ECO:0000313" key="3">
    <source>
        <dbReference type="Proteomes" id="UP000011777"/>
    </source>
</evidence>
<accession>M3HLX1</accession>
<dbReference type="EMBL" id="AOGT01001115">
    <property type="protein sequence ID" value="EMG48437.1"/>
    <property type="molecule type" value="Genomic_DNA"/>
</dbReference>
<protein>
    <submittedName>
        <fullName evidence="2">Uncharacterized protein</fullName>
    </submittedName>
</protein>
<dbReference type="AlphaFoldDB" id="M3HLX1"/>
<evidence type="ECO:0000256" key="1">
    <source>
        <dbReference type="SAM" id="MobiDB-lite"/>
    </source>
</evidence>
<dbReference type="HOGENOM" id="CLU_056751_0_0_1"/>
<sequence length="327" mass="38201">MGKIDEPPVYTNRPIDEKKGEEAPPPPFTEAVPHYFQDNKSPGWKIVINNRFWTDGFRIFVSNDASNKFDIFKKKNTSPEVVELQEQGFGVPLFKAVTSFISVSGRFITFRRYTPTNLHPFDVDRDYYDYCVVTKSVHLSYDTYTFKFTPDPKNPSLNFKVVLFSHSILPIHDYIYKGERRRWIDESNLMNFRLQWQVKYGFKHTVLTPDQVSMTDSWDGKGDSLDRKKQNELLNGLLRKTFSISAKYPKPEYYGPYITDVLGEAEAFFKLGYAEVKIDDTGNPNTNVNYESIFSLREDDLVTICTATVLKRQKDIVEDNRRRRRKN</sequence>
<dbReference type="Proteomes" id="UP000011777">
    <property type="component" value="Unassembled WGS sequence"/>
</dbReference>
<comment type="caution">
    <text evidence="2">The sequence shown here is derived from an EMBL/GenBank/DDBJ whole genome shotgun (WGS) entry which is preliminary data.</text>
</comment>
<proteinExistence type="predicted"/>
<evidence type="ECO:0000313" key="2">
    <source>
        <dbReference type="EMBL" id="EMG48437.1"/>
    </source>
</evidence>
<reference evidence="2 3" key="1">
    <citation type="submission" date="2013-02" db="EMBL/GenBank/DDBJ databases">
        <title>Genome sequence of Candida maltosa Xu316, a potential industrial strain for xylitol and ethanol production.</title>
        <authorList>
            <person name="Yu J."/>
            <person name="Wang Q."/>
            <person name="Geng X."/>
            <person name="Bao W."/>
            <person name="He P."/>
            <person name="Cai J."/>
        </authorList>
    </citation>
    <scope>NUCLEOTIDE SEQUENCE [LARGE SCALE GENOMIC DNA]</scope>
    <source>
        <strain evidence="3">Xu316</strain>
    </source>
</reference>
<dbReference type="eggNOG" id="ENOG502RQ2Z">
    <property type="taxonomic scope" value="Eukaryota"/>
</dbReference>
<feature type="region of interest" description="Disordered" evidence="1">
    <location>
        <begin position="1"/>
        <end position="31"/>
    </location>
</feature>
<organism evidence="2 3">
    <name type="scientific">Candida maltosa (strain Xu316)</name>
    <name type="common">Yeast</name>
    <dbReference type="NCBI Taxonomy" id="1245528"/>
    <lineage>
        <taxon>Eukaryota</taxon>
        <taxon>Fungi</taxon>
        <taxon>Dikarya</taxon>
        <taxon>Ascomycota</taxon>
        <taxon>Saccharomycotina</taxon>
        <taxon>Pichiomycetes</taxon>
        <taxon>Debaryomycetaceae</taxon>
        <taxon>Candida/Lodderomyces clade</taxon>
        <taxon>Candida</taxon>
    </lineage>
</organism>
<dbReference type="OMA" id="LPIHDYI"/>